<organism evidence="1 2">
    <name type="scientific">Armillaria solidipes</name>
    <dbReference type="NCBI Taxonomy" id="1076256"/>
    <lineage>
        <taxon>Eukaryota</taxon>
        <taxon>Fungi</taxon>
        <taxon>Dikarya</taxon>
        <taxon>Basidiomycota</taxon>
        <taxon>Agaricomycotina</taxon>
        <taxon>Agaricomycetes</taxon>
        <taxon>Agaricomycetidae</taxon>
        <taxon>Agaricales</taxon>
        <taxon>Marasmiineae</taxon>
        <taxon>Physalacriaceae</taxon>
        <taxon>Armillaria</taxon>
    </lineage>
</organism>
<evidence type="ECO:0000313" key="1">
    <source>
        <dbReference type="EMBL" id="PBK77647.1"/>
    </source>
</evidence>
<dbReference type="Proteomes" id="UP000218334">
    <property type="component" value="Unassembled WGS sequence"/>
</dbReference>
<accession>A0A2H3CLJ6</accession>
<dbReference type="EMBL" id="KZ293415">
    <property type="protein sequence ID" value="PBK77647.1"/>
    <property type="molecule type" value="Genomic_DNA"/>
</dbReference>
<dbReference type="AlphaFoldDB" id="A0A2H3CLJ6"/>
<evidence type="ECO:0000313" key="2">
    <source>
        <dbReference type="Proteomes" id="UP000218334"/>
    </source>
</evidence>
<gene>
    <name evidence="1" type="ORF">ARMSODRAFT_946491</name>
</gene>
<sequence length="110" mass="12943">MHVLQLIDDRQLHTQSPLFCDGTKVQEELQHLSKREIAESMCTIPVYGNHLPPHIYLESNMVLHLLCSVMWSLWRALTRGFASVSFHSWTDVTLEWDGIRPFNRYRNVLH</sequence>
<reference evidence="2" key="1">
    <citation type="journal article" date="2017" name="Nat. Ecol. Evol.">
        <title>Genome expansion and lineage-specific genetic innovations in the forest pathogenic fungi Armillaria.</title>
        <authorList>
            <person name="Sipos G."/>
            <person name="Prasanna A.N."/>
            <person name="Walter M.C."/>
            <person name="O'Connor E."/>
            <person name="Balint B."/>
            <person name="Krizsan K."/>
            <person name="Kiss B."/>
            <person name="Hess J."/>
            <person name="Varga T."/>
            <person name="Slot J."/>
            <person name="Riley R."/>
            <person name="Boka B."/>
            <person name="Rigling D."/>
            <person name="Barry K."/>
            <person name="Lee J."/>
            <person name="Mihaltcheva S."/>
            <person name="LaButti K."/>
            <person name="Lipzen A."/>
            <person name="Waldron R."/>
            <person name="Moloney N.M."/>
            <person name="Sperisen C."/>
            <person name="Kredics L."/>
            <person name="Vagvoelgyi C."/>
            <person name="Patrignani A."/>
            <person name="Fitzpatrick D."/>
            <person name="Nagy I."/>
            <person name="Doyle S."/>
            <person name="Anderson J.B."/>
            <person name="Grigoriev I.V."/>
            <person name="Gueldener U."/>
            <person name="Muensterkoetter M."/>
            <person name="Nagy L.G."/>
        </authorList>
    </citation>
    <scope>NUCLEOTIDE SEQUENCE [LARGE SCALE GENOMIC DNA]</scope>
    <source>
        <strain evidence="2">28-4</strain>
    </source>
</reference>
<keyword evidence="2" id="KW-1185">Reference proteome</keyword>
<proteinExistence type="predicted"/>
<protein>
    <submittedName>
        <fullName evidence="1">Uncharacterized protein</fullName>
    </submittedName>
</protein>
<name>A0A2H3CLJ6_9AGAR</name>